<sequence length="111" mass="12880">MPIKALRMTLHPGQEEEYQRRHDELWPELATALTDAGIEEYRIFLDPRSLHLFAIMYLSEEHTVDQLSALPVMQRWWTYMADIMDSAADNSPVSIPLEEVFSFLPGEPTCK</sequence>
<dbReference type="InterPro" id="IPR011008">
    <property type="entry name" value="Dimeric_a/b-barrel"/>
</dbReference>
<evidence type="ECO:0000256" key="2">
    <source>
        <dbReference type="ARBA" id="ARBA00023235"/>
    </source>
</evidence>
<evidence type="ECO:0000256" key="6">
    <source>
        <dbReference type="NCBIfam" id="TIGR02625"/>
    </source>
</evidence>
<dbReference type="PANTHER" id="PTHR34389">
    <property type="entry name" value="L-RHAMNOSE MUTAROTASE"/>
    <property type="match status" value="1"/>
</dbReference>
<gene>
    <name evidence="5 7" type="primary">rhaM</name>
    <name evidence="7" type="ORF">LLY24_04790</name>
</gene>
<dbReference type="EMBL" id="JAJISC010000002">
    <property type="protein sequence ID" value="MCS2608638.1"/>
    <property type="molecule type" value="Genomic_DNA"/>
</dbReference>
<keyword evidence="2 5" id="KW-0413">Isomerase</keyword>
<dbReference type="PANTHER" id="PTHR34389:SF2">
    <property type="entry name" value="L-RHAMNOSE MUTAROTASE"/>
    <property type="match status" value="1"/>
</dbReference>
<comment type="catalytic activity">
    <reaction evidence="5">
        <text>alpha-L-rhamnose = beta-L-rhamnose</text>
        <dbReference type="Rhea" id="RHEA:25584"/>
        <dbReference type="ChEBI" id="CHEBI:27586"/>
        <dbReference type="ChEBI" id="CHEBI:27907"/>
        <dbReference type="EC" id="5.1.3.32"/>
    </reaction>
</comment>
<evidence type="ECO:0000313" key="8">
    <source>
        <dbReference type="Proteomes" id="UP001165542"/>
    </source>
</evidence>
<protein>
    <recommendedName>
        <fullName evidence="5 6">L-rhamnose mutarotase</fullName>
        <ecNumber evidence="5 6">5.1.3.32</ecNumber>
    </recommendedName>
    <alternativeName>
        <fullName evidence="5">Rhamnose 1-epimerase</fullName>
    </alternativeName>
    <alternativeName>
        <fullName evidence="5">Type-3 mutarotase</fullName>
    </alternativeName>
</protein>
<keyword evidence="1 5" id="KW-0963">Cytoplasm</keyword>
<keyword evidence="3 5" id="KW-0119">Carbohydrate metabolism</keyword>
<feature type="binding site" evidence="5">
    <location>
        <begin position="76"/>
        <end position="77"/>
    </location>
    <ligand>
        <name>substrate</name>
    </ligand>
</feature>
<comment type="function">
    <text evidence="5">Involved in the anomeric conversion of L-rhamnose.</text>
</comment>
<comment type="pathway">
    <text evidence="5">Carbohydrate metabolism; L-rhamnose metabolism.</text>
</comment>
<evidence type="ECO:0000256" key="4">
    <source>
        <dbReference type="ARBA" id="ARBA00023308"/>
    </source>
</evidence>
<dbReference type="SUPFAM" id="SSF54909">
    <property type="entry name" value="Dimeric alpha+beta barrel"/>
    <property type="match status" value="1"/>
</dbReference>
<comment type="similarity">
    <text evidence="5">Belongs to the rhamnose mutarotase family.</text>
</comment>
<evidence type="ECO:0000256" key="1">
    <source>
        <dbReference type="ARBA" id="ARBA00022490"/>
    </source>
</evidence>
<dbReference type="GO" id="GO:0062192">
    <property type="term" value="F:L-rhamnose mutarotase activity"/>
    <property type="evidence" value="ECO:0007669"/>
    <property type="project" value="UniProtKB-EC"/>
</dbReference>
<keyword evidence="8" id="KW-1185">Reference proteome</keyword>
<dbReference type="InterPro" id="IPR013448">
    <property type="entry name" value="L-rhamnose_mutarotase"/>
</dbReference>
<comment type="subcellular location">
    <subcellularLocation>
        <location evidence="5">Cytoplasm</location>
    </subcellularLocation>
</comment>
<evidence type="ECO:0000256" key="3">
    <source>
        <dbReference type="ARBA" id="ARBA00023277"/>
    </source>
</evidence>
<dbReference type="NCBIfam" id="TIGR02625">
    <property type="entry name" value="YiiL_rotase"/>
    <property type="match status" value="1"/>
</dbReference>
<dbReference type="Proteomes" id="UP001165542">
    <property type="component" value="Unassembled WGS sequence"/>
</dbReference>
<comment type="caution">
    <text evidence="7">The sequence shown here is derived from an EMBL/GenBank/DDBJ whole genome shotgun (WGS) entry which is preliminary data.</text>
</comment>
<feature type="binding site" evidence="5">
    <location>
        <position position="18"/>
    </location>
    <ligand>
        <name>substrate</name>
    </ligand>
</feature>
<name>A0ABT2EAM4_9GAMM</name>
<keyword evidence="4 5" id="KW-0684">Rhamnose metabolism</keyword>
<evidence type="ECO:0000256" key="5">
    <source>
        <dbReference type="HAMAP-Rule" id="MF_01663"/>
    </source>
</evidence>
<dbReference type="Gene3D" id="3.30.70.100">
    <property type="match status" value="1"/>
</dbReference>
<accession>A0ABT2EAM4</accession>
<dbReference type="Pfam" id="PF05336">
    <property type="entry name" value="rhaM"/>
    <property type="match status" value="1"/>
</dbReference>
<dbReference type="HAMAP" id="MF_01663">
    <property type="entry name" value="L_rham_rotase"/>
    <property type="match status" value="1"/>
</dbReference>
<evidence type="ECO:0000313" key="7">
    <source>
        <dbReference type="EMBL" id="MCS2608638.1"/>
    </source>
</evidence>
<comment type="subunit">
    <text evidence="5">Homodimer.</text>
</comment>
<reference evidence="7" key="1">
    <citation type="submission" date="2021-11" db="EMBL/GenBank/DDBJ databases">
        <title>Halomonas sp., isolated from a coastal aquaculture zone in Dongshan Bay.</title>
        <authorList>
            <person name="Lin W."/>
        </authorList>
    </citation>
    <scope>NUCLEOTIDE SEQUENCE</scope>
    <source>
        <strain evidence="7">Yzlin-01</strain>
    </source>
</reference>
<dbReference type="EC" id="5.1.3.32" evidence="5 6"/>
<feature type="binding site" evidence="5">
    <location>
        <position position="41"/>
    </location>
    <ligand>
        <name>substrate</name>
    </ligand>
</feature>
<dbReference type="RefSeq" id="WP_259035147.1">
    <property type="nucleotide sequence ID" value="NZ_JAJISC010000002.1"/>
</dbReference>
<feature type="active site" description="Proton donor" evidence="5">
    <location>
        <position position="22"/>
    </location>
</feature>
<organism evidence="7 8">
    <name type="scientific">Halomonas dongshanensis</name>
    <dbReference type="NCBI Taxonomy" id="2890835"/>
    <lineage>
        <taxon>Bacteria</taxon>
        <taxon>Pseudomonadati</taxon>
        <taxon>Pseudomonadota</taxon>
        <taxon>Gammaproteobacteria</taxon>
        <taxon>Oceanospirillales</taxon>
        <taxon>Halomonadaceae</taxon>
        <taxon>Halomonas</taxon>
    </lineage>
</organism>
<dbReference type="InterPro" id="IPR008000">
    <property type="entry name" value="Rham/fucose_mutarotase"/>
</dbReference>
<proteinExistence type="inferred from homology"/>